<proteinExistence type="predicted"/>
<keyword evidence="1" id="KW-0812">Transmembrane</keyword>
<evidence type="ECO:0000256" key="1">
    <source>
        <dbReference type="SAM" id="Phobius"/>
    </source>
</evidence>
<keyword evidence="1" id="KW-0472">Membrane</keyword>
<name>A0A225D0M9_9BACT</name>
<keyword evidence="1" id="KW-1133">Transmembrane helix</keyword>
<sequence length="70" mass="7473">MDATSITIIVGCIAAYLGVNAFLIIFRPELWDAKQRRAHEAKLAADAQTGTILGSFASAIFAAASKNRPH</sequence>
<organism evidence="2 3">
    <name type="scientific">Fimbriiglobus ruber</name>
    <dbReference type="NCBI Taxonomy" id="1908690"/>
    <lineage>
        <taxon>Bacteria</taxon>
        <taxon>Pseudomonadati</taxon>
        <taxon>Planctomycetota</taxon>
        <taxon>Planctomycetia</taxon>
        <taxon>Gemmatales</taxon>
        <taxon>Gemmataceae</taxon>
        <taxon>Fimbriiglobus</taxon>
    </lineage>
</organism>
<dbReference type="RefSeq" id="WP_088260341.1">
    <property type="nucleotide sequence ID" value="NZ_NIDE01000019.1"/>
</dbReference>
<dbReference type="EMBL" id="NIDE01000019">
    <property type="protein sequence ID" value="OWK35151.1"/>
    <property type="molecule type" value="Genomic_DNA"/>
</dbReference>
<dbReference type="AlphaFoldDB" id="A0A225D0M9"/>
<comment type="caution">
    <text evidence="2">The sequence shown here is derived from an EMBL/GenBank/DDBJ whole genome shotgun (WGS) entry which is preliminary data.</text>
</comment>
<evidence type="ECO:0000313" key="3">
    <source>
        <dbReference type="Proteomes" id="UP000214646"/>
    </source>
</evidence>
<protein>
    <submittedName>
        <fullName evidence="2">Uncharacterized protein</fullName>
    </submittedName>
</protein>
<evidence type="ECO:0000313" key="2">
    <source>
        <dbReference type="EMBL" id="OWK35151.1"/>
    </source>
</evidence>
<gene>
    <name evidence="2" type="ORF">FRUB_09993</name>
</gene>
<accession>A0A225D0M9</accession>
<feature type="transmembrane region" description="Helical" evidence="1">
    <location>
        <begin position="6"/>
        <end position="26"/>
    </location>
</feature>
<dbReference type="Proteomes" id="UP000214646">
    <property type="component" value="Unassembled WGS sequence"/>
</dbReference>
<keyword evidence="3" id="KW-1185">Reference proteome</keyword>
<reference evidence="3" key="1">
    <citation type="submission" date="2017-06" db="EMBL/GenBank/DDBJ databases">
        <title>Genome analysis of Fimbriiglobus ruber SP5, the first member of the order Planctomycetales with confirmed chitinolytic capability.</title>
        <authorList>
            <person name="Ravin N.V."/>
            <person name="Rakitin A.L."/>
            <person name="Ivanova A.A."/>
            <person name="Beletsky A.V."/>
            <person name="Kulichevskaya I.S."/>
            <person name="Mardanov A.V."/>
            <person name="Dedysh S.N."/>
        </authorList>
    </citation>
    <scope>NUCLEOTIDE SEQUENCE [LARGE SCALE GENOMIC DNA]</scope>
    <source>
        <strain evidence="3">SP5</strain>
    </source>
</reference>